<organism evidence="1 2">
    <name type="scientific">Cohnella suwonensis</name>
    <dbReference type="NCBI Taxonomy" id="696072"/>
    <lineage>
        <taxon>Bacteria</taxon>
        <taxon>Bacillati</taxon>
        <taxon>Bacillota</taxon>
        <taxon>Bacilli</taxon>
        <taxon>Bacillales</taxon>
        <taxon>Paenibacillaceae</taxon>
        <taxon>Cohnella</taxon>
    </lineage>
</organism>
<protein>
    <submittedName>
        <fullName evidence="1">DUF309 domain-containing protein</fullName>
    </submittedName>
</protein>
<dbReference type="SUPFAM" id="SSF140663">
    <property type="entry name" value="TTHA0068-like"/>
    <property type="match status" value="1"/>
</dbReference>
<dbReference type="EMBL" id="JBHSMH010000005">
    <property type="protein sequence ID" value="MFC5467672.1"/>
    <property type="molecule type" value="Genomic_DNA"/>
</dbReference>
<name>A0ABW0LRP2_9BACL</name>
<gene>
    <name evidence="1" type="ORF">ACFPPD_03010</name>
</gene>
<dbReference type="Pfam" id="PF03745">
    <property type="entry name" value="DUF309"/>
    <property type="match status" value="1"/>
</dbReference>
<dbReference type="Gene3D" id="1.10.3450.10">
    <property type="entry name" value="TTHA0068-like"/>
    <property type="match status" value="1"/>
</dbReference>
<dbReference type="PANTHER" id="PTHR34796">
    <property type="entry name" value="EXPRESSED PROTEIN"/>
    <property type="match status" value="1"/>
</dbReference>
<sequence>METLPVSQYPQAYVDYLAEYYGSRDYFECHEIMEEYWKEHPDSPQLSSWLVFIRIAVCLYHARRGNWKGAAKLMGKAAQEADAEQFGKLGMDGAKLKEALRSAAQAWSEPNAEYADIELPIVDAALRQAAIDRCGELGYSWGIRGEEAGEDVIHRHLTRDRTEVVRARAESAERKANGRG</sequence>
<dbReference type="InterPro" id="IPR023203">
    <property type="entry name" value="TTHA0068_sf"/>
</dbReference>
<reference evidence="2" key="1">
    <citation type="journal article" date="2019" name="Int. J. Syst. Evol. Microbiol.">
        <title>The Global Catalogue of Microorganisms (GCM) 10K type strain sequencing project: providing services to taxonomists for standard genome sequencing and annotation.</title>
        <authorList>
            <consortium name="The Broad Institute Genomics Platform"/>
            <consortium name="The Broad Institute Genome Sequencing Center for Infectious Disease"/>
            <person name="Wu L."/>
            <person name="Ma J."/>
        </authorList>
    </citation>
    <scope>NUCLEOTIDE SEQUENCE [LARGE SCALE GENOMIC DNA]</scope>
    <source>
        <strain evidence="2">CCUG 57113</strain>
    </source>
</reference>
<keyword evidence="2" id="KW-1185">Reference proteome</keyword>
<dbReference type="PANTHER" id="PTHR34796:SF1">
    <property type="entry name" value="EXPRESSED PROTEIN"/>
    <property type="match status" value="1"/>
</dbReference>
<evidence type="ECO:0000313" key="2">
    <source>
        <dbReference type="Proteomes" id="UP001596105"/>
    </source>
</evidence>
<dbReference type="InterPro" id="IPR005500">
    <property type="entry name" value="DUF309"/>
</dbReference>
<evidence type="ECO:0000313" key="1">
    <source>
        <dbReference type="EMBL" id="MFC5467672.1"/>
    </source>
</evidence>
<dbReference type="Proteomes" id="UP001596105">
    <property type="component" value="Unassembled WGS sequence"/>
</dbReference>
<proteinExistence type="predicted"/>
<accession>A0ABW0LRP2</accession>
<comment type="caution">
    <text evidence="1">The sequence shown here is derived from an EMBL/GenBank/DDBJ whole genome shotgun (WGS) entry which is preliminary data.</text>
</comment>
<dbReference type="RefSeq" id="WP_209742983.1">
    <property type="nucleotide sequence ID" value="NZ_JBHSMH010000005.1"/>
</dbReference>